<proteinExistence type="predicted"/>
<organism evidence="2 3">
    <name type="scientific">Macrolepiota fuliginosa MF-IS2</name>
    <dbReference type="NCBI Taxonomy" id="1400762"/>
    <lineage>
        <taxon>Eukaryota</taxon>
        <taxon>Fungi</taxon>
        <taxon>Dikarya</taxon>
        <taxon>Basidiomycota</taxon>
        <taxon>Agaricomycotina</taxon>
        <taxon>Agaricomycetes</taxon>
        <taxon>Agaricomycetidae</taxon>
        <taxon>Agaricales</taxon>
        <taxon>Agaricineae</taxon>
        <taxon>Agaricaceae</taxon>
        <taxon>Macrolepiota</taxon>
    </lineage>
</organism>
<evidence type="ECO:0000256" key="1">
    <source>
        <dbReference type="SAM" id="MobiDB-lite"/>
    </source>
</evidence>
<keyword evidence="3" id="KW-1185">Reference proteome</keyword>
<comment type="caution">
    <text evidence="2">The sequence shown here is derived from an EMBL/GenBank/DDBJ whole genome shotgun (WGS) entry which is preliminary data.</text>
</comment>
<dbReference type="AlphaFoldDB" id="A0A9P6C459"/>
<protein>
    <submittedName>
        <fullName evidence="2">Uncharacterized protein</fullName>
    </submittedName>
</protein>
<name>A0A9P6C459_9AGAR</name>
<accession>A0A9P6C459</accession>
<dbReference type="EMBL" id="MU151162">
    <property type="protein sequence ID" value="KAF9448405.1"/>
    <property type="molecule type" value="Genomic_DNA"/>
</dbReference>
<dbReference type="Proteomes" id="UP000807342">
    <property type="component" value="Unassembled WGS sequence"/>
</dbReference>
<feature type="region of interest" description="Disordered" evidence="1">
    <location>
        <begin position="70"/>
        <end position="113"/>
    </location>
</feature>
<gene>
    <name evidence="2" type="ORF">P691DRAFT_800845</name>
</gene>
<feature type="compositionally biased region" description="Polar residues" evidence="1">
    <location>
        <begin position="80"/>
        <end position="95"/>
    </location>
</feature>
<reference evidence="2" key="1">
    <citation type="submission" date="2020-11" db="EMBL/GenBank/DDBJ databases">
        <authorList>
            <consortium name="DOE Joint Genome Institute"/>
            <person name="Ahrendt S."/>
            <person name="Riley R."/>
            <person name="Andreopoulos W."/>
            <person name="Labutti K."/>
            <person name="Pangilinan J."/>
            <person name="Ruiz-Duenas F.J."/>
            <person name="Barrasa J.M."/>
            <person name="Sanchez-Garcia M."/>
            <person name="Camarero S."/>
            <person name="Miyauchi S."/>
            <person name="Serrano A."/>
            <person name="Linde D."/>
            <person name="Babiker R."/>
            <person name="Drula E."/>
            <person name="Ayuso-Fernandez I."/>
            <person name="Pacheco R."/>
            <person name="Padilla G."/>
            <person name="Ferreira P."/>
            <person name="Barriuso J."/>
            <person name="Kellner H."/>
            <person name="Castanera R."/>
            <person name="Alfaro M."/>
            <person name="Ramirez L."/>
            <person name="Pisabarro A.G."/>
            <person name="Kuo A."/>
            <person name="Tritt A."/>
            <person name="Lipzen A."/>
            <person name="He G."/>
            <person name="Yan M."/>
            <person name="Ng V."/>
            <person name="Cullen D."/>
            <person name="Martin F."/>
            <person name="Rosso M.-N."/>
            <person name="Henrissat B."/>
            <person name="Hibbett D."/>
            <person name="Martinez A.T."/>
            <person name="Grigoriev I.V."/>
        </authorList>
    </citation>
    <scope>NUCLEOTIDE SEQUENCE</scope>
    <source>
        <strain evidence="2">MF-IS2</strain>
    </source>
</reference>
<evidence type="ECO:0000313" key="2">
    <source>
        <dbReference type="EMBL" id="KAF9448405.1"/>
    </source>
</evidence>
<sequence>MLPHAQPSVLSFLSPLSLQPITPTLKSPSNCVPRPSPPRYLLFQIHPEKKAQQDSKTFLSELVTSSPLIATVPDPEKSSLSEAATRKTCTQKTISPPTPVLPPHIHHEPHCAR</sequence>
<evidence type="ECO:0000313" key="3">
    <source>
        <dbReference type="Proteomes" id="UP000807342"/>
    </source>
</evidence>